<organism evidence="3 4">
    <name type="scientific">Oculimacula yallundae</name>
    <dbReference type="NCBI Taxonomy" id="86028"/>
    <lineage>
        <taxon>Eukaryota</taxon>
        <taxon>Fungi</taxon>
        <taxon>Dikarya</taxon>
        <taxon>Ascomycota</taxon>
        <taxon>Pezizomycotina</taxon>
        <taxon>Leotiomycetes</taxon>
        <taxon>Helotiales</taxon>
        <taxon>Ploettnerulaceae</taxon>
        <taxon>Oculimacula</taxon>
    </lineage>
</organism>
<dbReference type="InterPro" id="IPR045518">
    <property type="entry name" value="2EXR"/>
</dbReference>
<evidence type="ECO:0000256" key="1">
    <source>
        <dbReference type="SAM" id="MobiDB-lite"/>
    </source>
</evidence>
<comment type="caution">
    <text evidence="3">The sequence shown here is derived from an EMBL/GenBank/DDBJ whole genome shotgun (WGS) entry which is preliminary data.</text>
</comment>
<proteinExistence type="predicted"/>
<dbReference type="PANTHER" id="PTHR35910:SF6">
    <property type="entry name" value="2EXR DOMAIN-CONTAINING PROTEIN"/>
    <property type="match status" value="1"/>
</dbReference>
<sequence>MAKQDTSITSVNKSEPRALSEQHHMAHQPLEVFTLFAKLPPELRLAIFQQAIEDVEPRLVTINKIILPLEISQVIWEYNTLEFVLTPEKGGLCAKKIPTALLHTCSDSRRLAMKRYDYLRVVIWDKNTPRDEPCGHWEPAGFFDFSHDTLSAVPTHIFRKKFRDDCYWNFHNSMVALKDFIWINSKTYELKKVKKLRIPESPHTRHSLFLESCIFSKFTGLKHLTIVICGLFLKSEWTANLEEAILSTKAKNPNWIPPTWGFEQFGASERVSSTLEAL</sequence>
<dbReference type="Proteomes" id="UP001595075">
    <property type="component" value="Unassembled WGS sequence"/>
</dbReference>
<name>A0ABR4CU13_9HELO</name>
<feature type="region of interest" description="Disordered" evidence="1">
    <location>
        <begin position="1"/>
        <end position="22"/>
    </location>
</feature>
<dbReference type="EMBL" id="JAZHXI010000003">
    <property type="protein sequence ID" value="KAL2073302.1"/>
    <property type="molecule type" value="Genomic_DNA"/>
</dbReference>
<dbReference type="PANTHER" id="PTHR35910">
    <property type="entry name" value="2EXR DOMAIN-CONTAINING PROTEIN"/>
    <property type="match status" value="1"/>
</dbReference>
<accession>A0ABR4CU13</accession>
<dbReference type="Pfam" id="PF20150">
    <property type="entry name" value="2EXR"/>
    <property type="match status" value="1"/>
</dbReference>
<keyword evidence="4" id="KW-1185">Reference proteome</keyword>
<evidence type="ECO:0000313" key="3">
    <source>
        <dbReference type="EMBL" id="KAL2073302.1"/>
    </source>
</evidence>
<gene>
    <name evidence="3" type="ORF">VTL71DRAFT_10626</name>
</gene>
<evidence type="ECO:0000313" key="4">
    <source>
        <dbReference type="Proteomes" id="UP001595075"/>
    </source>
</evidence>
<reference evidence="3 4" key="1">
    <citation type="journal article" date="2024" name="Commun. Biol.">
        <title>Comparative genomic analysis of thermophilic fungi reveals convergent evolutionary adaptations and gene losses.</title>
        <authorList>
            <person name="Steindorff A.S."/>
            <person name="Aguilar-Pontes M.V."/>
            <person name="Robinson A.J."/>
            <person name="Andreopoulos B."/>
            <person name="LaButti K."/>
            <person name="Kuo A."/>
            <person name="Mondo S."/>
            <person name="Riley R."/>
            <person name="Otillar R."/>
            <person name="Haridas S."/>
            <person name="Lipzen A."/>
            <person name="Grimwood J."/>
            <person name="Schmutz J."/>
            <person name="Clum A."/>
            <person name="Reid I.D."/>
            <person name="Moisan M.C."/>
            <person name="Butler G."/>
            <person name="Nguyen T.T.M."/>
            <person name="Dewar K."/>
            <person name="Conant G."/>
            <person name="Drula E."/>
            <person name="Henrissat B."/>
            <person name="Hansel C."/>
            <person name="Singer S."/>
            <person name="Hutchinson M.I."/>
            <person name="de Vries R.P."/>
            <person name="Natvig D.O."/>
            <person name="Powell A.J."/>
            <person name="Tsang A."/>
            <person name="Grigoriev I.V."/>
        </authorList>
    </citation>
    <scope>NUCLEOTIDE SEQUENCE [LARGE SCALE GENOMIC DNA]</scope>
    <source>
        <strain evidence="3 4">CBS 494.80</strain>
    </source>
</reference>
<evidence type="ECO:0000259" key="2">
    <source>
        <dbReference type="Pfam" id="PF20150"/>
    </source>
</evidence>
<feature type="compositionally biased region" description="Polar residues" evidence="1">
    <location>
        <begin position="1"/>
        <end position="13"/>
    </location>
</feature>
<protein>
    <recommendedName>
        <fullName evidence="2">2EXR domain-containing protein</fullName>
    </recommendedName>
</protein>
<feature type="domain" description="2EXR" evidence="2">
    <location>
        <begin position="33"/>
        <end position="150"/>
    </location>
</feature>